<feature type="domain" description="Isopenicillin N synthase-like Fe(2+) 2OG dioxygenase" evidence="5">
    <location>
        <begin position="215"/>
        <end position="306"/>
    </location>
</feature>
<keyword evidence="4" id="KW-0408">Iron</keyword>
<dbReference type="VEuPathDB" id="FungiDB:AeMF1_002136"/>
<dbReference type="Gene3D" id="2.60.120.330">
    <property type="entry name" value="B-lactam Antibiotic, Isopenicillin N Synthase, Chain"/>
    <property type="match status" value="1"/>
</dbReference>
<comment type="similarity">
    <text evidence="1">Belongs to the iron/ascorbate-dependent oxidoreductase family.</text>
</comment>
<dbReference type="InterPro" id="IPR044861">
    <property type="entry name" value="IPNS-like_FE2OG_OXY"/>
</dbReference>
<dbReference type="GO" id="GO:0016491">
    <property type="term" value="F:oxidoreductase activity"/>
    <property type="evidence" value="ECO:0007669"/>
    <property type="project" value="UniProtKB-KW"/>
</dbReference>
<reference evidence="6 7" key="1">
    <citation type="submission" date="2019-07" db="EMBL/GenBank/DDBJ databases">
        <title>Genomics analysis of Aphanomyces spp. identifies a new class of oomycete effector associated with host adaptation.</title>
        <authorList>
            <person name="Gaulin E."/>
        </authorList>
    </citation>
    <scope>NUCLEOTIDE SEQUENCE [LARGE SCALE GENOMIC DNA]</scope>
    <source>
        <strain evidence="6 7">ATCC 201684</strain>
    </source>
</reference>
<accession>A0A6G0W8E9</accession>
<dbReference type="PANTHER" id="PTHR10209:SF874">
    <property type="entry name" value="2-OXOGLUTARATE (2OG) AND FE(II)-DEPENDENT OXYGENASE SUPERFAMILY PROTEIN"/>
    <property type="match status" value="1"/>
</dbReference>
<keyword evidence="3" id="KW-0560">Oxidoreductase</keyword>
<name>A0A6G0W8E9_9STRA</name>
<dbReference type="SUPFAM" id="SSF51197">
    <property type="entry name" value="Clavaminate synthase-like"/>
    <property type="match status" value="1"/>
</dbReference>
<gene>
    <name evidence="6" type="ORF">Ae201684_017654</name>
</gene>
<evidence type="ECO:0000313" key="7">
    <source>
        <dbReference type="Proteomes" id="UP000481153"/>
    </source>
</evidence>
<evidence type="ECO:0000256" key="3">
    <source>
        <dbReference type="ARBA" id="ARBA00023002"/>
    </source>
</evidence>
<protein>
    <recommendedName>
        <fullName evidence="5">Isopenicillin N synthase-like Fe(2+) 2OG dioxygenase domain-containing protein</fullName>
    </recommendedName>
</protein>
<evidence type="ECO:0000256" key="2">
    <source>
        <dbReference type="ARBA" id="ARBA00022723"/>
    </source>
</evidence>
<evidence type="ECO:0000256" key="1">
    <source>
        <dbReference type="ARBA" id="ARBA00008056"/>
    </source>
</evidence>
<dbReference type="PANTHER" id="PTHR10209">
    <property type="entry name" value="OXIDOREDUCTASE, 2OG-FE II OXYGENASE FAMILY PROTEIN"/>
    <property type="match status" value="1"/>
</dbReference>
<dbReference type="InterPro" id="IPR027443">
    <property type="entry name" value="IPNS-like_sf"/>
</dbReference>
<keyword evidence="2" id="KW-0479">Metal-binding</keyword>
<dbReference type="EMBL" id="VJMJ01000307">
    <property type="protein sequence ID" value="KAF0723424.1"/>
    <property type="molecule type" value="Genomic_DNA"/>
</dbReference>
<evidence type="ECO:0000259" key="5">
    <source>
        <dbReference type="Pfam" id="PF03171"/>
    </source>
</evidence>
<dbReference type="Pfam" id="PF03171">
    <property type="entry name" value="2OG-FeII_Oxy"/>
    <property type="match status" value="1"/>
</dbReference>
<proteinExistence type="inferred from homology"/>
<evidence type="ECO:0000256" key="4">
    <source>
        <dbReference type="ARBA" id="ARBA00023004"/>
    </source>
</evidence>
<evidence type="ECO:0000313" key="6">
    <source>
        <dbReference type="EMBL" id="KAF0723424.1"/>
    </source>
</evidence>
<sequence>MSTQIADLPVIDLEKFMRAPDATSADVVEECKKVADCLYKYGVLVVRDPRATEADNGRFLDLMERYFEHTDFVQDARPEYSYQVGVTPERQEKARNHCARAETLSEGNRPVTLCPPELDKKSRFFWRMGSRPEKTQFTELNAEPVIPAAFPEWEEVMNMWGNKMLDAIHEIVQMAAIGLGLEKDAFSKRMTFGPHLLAPTGSNFNKYSNLHDVLAGYHYDLNLLTIHGKSRFPGLNIWLRNGEKALVRVPDGCLLVQAGKQIEYLTGGYLEAGFHEVIVSEETLKTIETRKAANQSLWRVSSTLFSHINSDDTLEPLGRFATPESVAKYPPILTGAQVRDELAHIELGSGFTLHRSQ</sequence>
<dbReference type="AlphaFoldDB" id="A0A6G0W8E9"/>
<organism evidence="6 7">
    <name type="scientific">Aphanomyces euteiches</name>
    <dbReference type="NCBI Taxonomy" id="100861"/>
    <lineage>
        <taxon>Eukaryota</taxon>
        <taxon>Sar</taxon>
        <taxon>Stramenopiles</taxon>
        <taxon>Oomycota</taxon>
        <taxon>Saprolegniomycetes</taxon>
        <taxon>Saprolegniales</taxon>
        <taxon>Verrucalvaceae</taxon>
        <taxon>Aphanomyces</taxon>
    </lineage>
</organism>
<comment type="caution">
    <text evidence="6">The sequence shown here is derived from an EMBL/GenBank/DDBJ whole genome shotgun (WGS) entry which is preliminary data.</text>
</comment>
<dbReference type="GO" id="GO:0046872">
    <property type="term" value="F:metal ion binding"/>
    <property type="evidence" value="ECO:0007669"/>
    <property type="project" value="UniProtKB-KW"/>
</dbReference>
<dbReference type="Proteomes" id="UP000481153">
    <property type="component" value="Unassembled WGS sequence"/>
</dbReference>
<keyword evidence="7" id="KW-1185">Reference proteome</keyword>